<gene>
    <name evidence="2" type="ORF">M408DRAFT_10544</name>
</gene>
<feature type="compositionally biased region" description="Polar residues" evidence="1">
    <location>
        <begin position="111"/>
        <end position="120"/>
    </location>
</feature>
<evidence type="ECO:0000313" key="2">
    <source>
        <dbReference type="EMBL" id="KIM25157.1"/>
    </source>
</evidence>
<dbReference type="EMBL" id="KN824316">
    <property type="protein sequence ID" value="KIM25157.1"/>
    <property type="molecule type" value="Genomic_DNA"/>
</dbReference>
<keyword evidence="3" id="KW-1185">Reference proteome</keyword>
<protein>
    <submittedName>
        <fullName evidence="2">Uncharacterized protein</fullName>
    </submittedName>
</protein>
<feature type="region of interest" description="Disordered" evidence="1">
    <location>
        <begin position="111"/>
        <end position="138"/>
    </location>
</feature>
<dbReference type="HOGENOM" id="CLU_1355397_0_0_1"/>
<reference evidence="3" key="2">
    <citation type="submission" date="2015-01" db="EMBL/GenBank/DDBJ databases">
        <title>Evolutionary Origins and Diversification of the Mycorrhizal Mutualists.</title>
        <authorList>
            <consortium name="DOE Joint Genome Institute"/>
            <consortium name="Mycorrhizal Genomics Consortium"/>
            <person name="Kohler A."/>
            <person name="Kuo A."/>
            <person name="Nagy L.G."/>
            <person name="Floudas D."/>
            <person name="Copeland A."/>
            <person name="Barry K.W."/>
            <person name="Cichocki N."/>
            <person name="Veneault-Fourrey C."/>
            <person name="LaButti K."/>
            <person name="Lindquist E.A."/>
            <person name="Lipzen A."/>
            <person name="Lundell T."/>
            <person name="Morin E."/>
            <person name="Murat C."/>
            <person name="Riley R."/>
            <person name="Ohm R."/>
            <person name="Sun H."/>
            <person name="Tunlid A."/>
            <person name="Henrissat B."/>
            <person name="Grigoriev I.V."/>
            <person name="Hibbett D.S."/>
            <person name="Martin F."/>
        </authorList>
    </citation>
    <scope>NUCLEOTIDE SEQUENCE [LARGE SCALE GENOMIC DNA]</scope>
    <source>
        <strain evidence="3">MAFF 305830</strain>
    </source>
</reference>
<proteinExistence type="predicted"/>
<reference evidence="2 3" key="1">
    <citation type="submission" date="2014-04" db="EMBL/GenBank/DDBJ databases">
        <authorList>
            <consortium name="DOE Joint Genome Institute"/>
            <person name="Kuo A."/>
            <person name="Zuccaro A."/>
            <person name="Kohler A."/>
            <person name="Nagy L.G."/>
            <person name="Floudas D."/>
            <person name="Copeland A."/>
            <person name="Barry K.W."/>
            <person name="Cichocki N."/>
            <person name="Veneault-Fourrey C."/>
            <person name="LaButti K."/>
            <person name="Lindquist E.A."/>
            <person name="Lipzen A."/>
            <person name="Lundell T."/>
            <person name="Morin E."/>
            <person name="Murat C."/>
            <person name="Sun H."/>
            <person name="Tunlid A."/>
            <person name="Henrissat B."/>
            <person name="Grigoriev I.V."/>
            <person name="Hibbett D.S."/>
            <person name="Martin F."/>
            <person name="Nordberg H.P."/>
            <person name="Cantor M.N."/>
            <person name="Hua S.X."/>
        </authorList>
    </citation>
    <scope>NUCLEOTIDE SEQUENCE [LARGE SCALE GENOMIC DNA]</scope>
    <source>
        <strain evidence="2 3">MAFF 305830</strain>
    </source>
</reference>
<sequence length="202" mass="22871">MAAQGKARVLLAHAEGLLTARLRSDCVQFRLFSTELSLNIALFSARIQLGIRGLPLPLEDGEALEVLLVLLDDDQNQRGEKSLRQLVEQVGERQVQNQVDSGGVVLSQEQDALSDDQAQGNRKDEKNLRQAADQVGERQVPDQVGLEEVFQSRVDDELLLQGEVDEEEDVLWTDQLGEEQRQLRDEVYVNQVKQDEWQVQRE</sequence>
<accession>A0A0C2X7C7</accession>
<dbReference type="Proteomes" id="UP000054097">
    <property type="component" value="Unassembled WGS sequence"/>
</dbReference>
<organism evidence="2 3">
    <name type="scientific">Serendipita vermifera MAFF 305830</name>
    <dbReference type="NCBI Taxonomy" id="933852"/>
    <lineage>
        <taxon>Eukaryota</taxon>
        <taxon>Fungi</taxon>
        <taxon>Dikarya</taxon>
        <taxon>Basidiomycota</taxon>
        <taxon>Agaricomycotina</taxon>
        <taxon>Agaricomycetes</taxon>
        <taxon>Sebacinales</taxon>
        <taxon>Serendipitaceae</taxon>
        <taxon>Serendipita</taxon>
    </lineage>
</organism>
<evidence type="ECO:0000313" key="3">
    <source>
        <dbReference type="Proteomes" id="UP000054097"/>
    </source>
</evidence>
<name>A0A0C2X7C7_SERVB</name>
<dbReference type="AlphaFoldDB" id="A0A0C2X7C7"/>
<evidence type="ECO:0000256" key="1">
    <source>
        <dbReference type="SAM" id="MobiDB-lite"/>
    </source>
</evidence>